<keyword evidence="1" id="KW-0732">Signal</keyword>
<gene>
    <name evidence="2" type="ORF">H9X91_12240</name>
</gene>
<name>A0ABS2FXZ3_9FIRM</name>
<comment type="caution">
    <text evidence="2">The sequence shown here is derived from an EMBL/GenBank/DDBJ whole genome shotgun (WGS) entry which is preliminary data.</text>
</comment>
<organism evidence="2 3">
    <name type="scientific">Oscillibacter valericigenes</name>
    <dbReference type="NCBI Taxonomy" id="351091"/>
    <lineage>
        <taxon>Bacteria</taxon>
        <taxon>Bacillati</taxon>
        <taxon>Bacillota</taxon>
        <taxon>Clostridia</taxon>
        <taxon>Eubacteriales</taxon>
        <taxon>Oscillospiraceae</taxon>
        <taxon>Oscillibacter</taxon>
    </lineage>
</organism>
<feature type="signal peptide" evidence="1">
    <location>
        <begin position="1"/>
        <end position="20"/>
    </location>
</feature>
<keyword evidence="3" id="KW-1185">Reference proteome</keyword>
<feature type="chain" id="PRO_5046580880" evidence="1">
    <location>
        <begin position="21"/>
        <end position="95"/>
    </location>
</feature>
<evidence type="ECO:0000313" key="3">
    <source>
        <dbReference type="Proteomes" id="UP000719500"/>
    </source>
</evidence>
<accession>A0ABS2FXZ3</accession>
<protein>
    <submittedName>
        <fullName evidence="2">Uncharacterized protein</fullName>
    </submittedName>
</protein>
<reference evidence="2 3" key="1">
    <citation type="journal article" date="2021" name="Sci. Rep.">
        <title>The distribution of antibiotic resistance genes in chicken gut microbiota commensals.</title>
        <authorList>
            <person name="Juricova H."/>
            <person name="Matiasovicova J."/>
            <person name="Kubasova T."/>
            <person name="Cejkova D."/>
            <person name="Rychlik I."/>
        </authorList>
    </citation>
    <scope>NUCLEOTIDE SEQUENCE [LARGE SCALE GENOMIC DNA]</scope>
    <source>
        <strain evidence="2 3">An411</strain>
    </source>
</reference>
<dbReference type="EMBL" id="JACSNX010000025">
    <property type="protein sequence ID" value="MBM6852210.1"/>
    <property type="molecule type" value="Genomic_DNA"/>
</dbReference>
<dbReference type="RefSeq" id="WP_204805413.1">
    <property type="nucleotide sequence ID" value="NZ_JACSNX010000025.1"/>
</dbReference>
<dbReference type="Proteomes" id="UP000719500">
    <property type="component" value="Unassembled WGS sequence"/>
</dbReference>
<sequence>MKRVFVLILAMAVCLTPAAASDDLPSEQYRNLAEYWAPTIYQDVNDSYLTRADIPTKFNYDGDWRGDNNWENLENYPQIPSAYFSVRETLTHYRR</sequence>
<evidence type="ECO:0000313" key="2">
    <source>
        <dbReference type="EMBL" id="MBM6852210.1"/>
    </source>
</evidence>
<evidence type="ECO:0000256" key="1">
    <source>
        <dbReference type="SAM" id="SignalP"/>
    </source>
</evidence>
<proteinExistence type="predicted"/>